<dbReference type="AlphaFoldDB" id="A0A6M9PVM9"/>
<accession>A0A6M9PVM9</accession>
<dbReference type="GO" id="GO:0004115">
    <property type="term" value="F:3',5'-cyclic-AMP phosphodiesterase activity"/>
    <property type="evidence" value="ECO:0007669"/>
    <property type="project" value="InterPro"/>
</dbReference>
<dbReference type="EMBL" id="CP028941">
    <property type="protein sequence ID" value="QKM61976.1"/>
    <property type="molecule type" value="Genomic_DNA"/>
</dbReference>
<proteinExistence type="predicted"/>
<dbReference type="Proteomes" id="UP000500806">
    <property type="component" value="Chromosome"/>
</dbReference>
<evidence type="ECO:0000313" key="1">
    <source>
        <dbReference type="EMBL" id="QKM61976.1"/>
    </source>
</evidence>
<protein>
    <submittedName>
        <fullName evidence="1">Uncharacterized protein</fullName>
    </submittedName>
</protein>
<reference evidence="1 2" key="1">
    <citation type="submission" date="2018-04" db="EMBL/GenBank/DDBJ databases">
        <title>Polynucleobacter sp. LimPoW16 genome.</title>
        <authorList>
            <person name="Hahn M.W."/>
        </authorList>
    </citation>
    <scope>NUCLEOTIDE SEQUENCE [LARGE SCALE GENOMIC DNA]</scope>
    <source>
        <strain evidence="1 2">LimPoW16</strain>
    </source>
</reference>
<evidence type="ECO:0000313" key="2">
    <source>
        <dbReference type="Proteomes" id="UP000500806"/>
    </source>
</evidence>
<gene>
    <name evidence="1" type="ORF">DCO16_02100</name>
</gene>
<dbReference type="Pfam" id="PF02112">
    <property type="entry name" value="PDEase_II"/>
    <property type="match status" value="1"/>
</dbReference>
<keyword evidence="2" id="KW-1185">Reference proteome</keyword>
<name>A0A6M9PVM9_9BURK</name>
<sequence>MSPALYSRCSGVHRAKPLVVFGIQQTIEALKKHIFNNVMWPDFTKIPGAENPSVVVQTIKIGQTIAVD</sequence>
<dbReference type="GO" id="GO:0006198">
    <property type="term" value="P:cAMP catabolic process"/>
    <property type="evidence" value="ECO:0007669"/>
    <property type="project" value="InterPro"/>
</dbReference>
<dbReference type="InterPro" id="IPR000396">
    <property type="entry name" value="Pdiesterase2"/>
</dbReference>
<organism evidence="1 2">
    <name type="scientific">Polynucleobacter antarcticus</name>
    <dbReference type="NCBI Taxonomy" id="1743162"/>
    <lineage>
        <taxon>Bacteria</taxon>
        <taxon>Pseudomonadati</taxon>
        <taxon>Pseudomonadota</taxon>
        <taxon>Betaproteobacteria</taxon>
        <taxon>Burkholderiales</taxon>
        <taxon>Burkholderiaceae</taxon>
        <taxon>Polynucleobacter</taxon>
    </lineage>
</organism>
<dbReference type="RefSeq" id="WP_173943731.1">
    <property type="nucleotide sequence ID" value="NZ_CBCSCD010000005.1"/>
</dbReference>
<dbReference type="KEGG" id="pani:DCO16_02100"/>